<protein>
    <recommendedName>
        <fullName evidence="3">DUF5131 domain-containing protein</fullName>
    </recommendedName>
</protein>
<evidence type="ECO:0008006" key="3">
    <source>
        <dbReference type="Google" id="ProtNLM"/>
    </source>
</evidence>
<dbReference type="RefSeq" id="WP_106713556.1">
    <property type="nucleotide sequence ID" value="NZ_PGGO01000024.1"/>
</dbReference>
<dbReference type="EMBL" id="PGGO01000024">
    <property type="protein sequence ID" value="PSH63427.1"/>
    <property type="molecule type" value="Genomic_DNA"/>
</dbReference>
<name>A0A2P7BAC2_9HYPH</name>
<accession>A0A2P7BAC2</accession>
<evidence type="ECO:0000313" key="1">
    <source>
        <dbReference type="EMBL" id="PSH63427.1"/>
    </source>
</evidence>
<dbReference type="AlphaFoldDB" id="A0A2P7BAC2"/>
<organism evidence="1 2">
    <name type="scientific">Phyllobacterium brassicacearum</name>
    <dbReference type="NCBI Taxonomy" id="314235"/>
    <lineage>
        <taxon>Bacteria</taxon>
        <taxon>Pseudomonadati</taxon>
        <taxon>Pseudomonadota</taxon>
        <taxon>Alphaproteobacteria</taxon>
        <taxon>Hyphomicrobiales</taxon>
        <taxon>Phyllobacteriaceae</taxon>
        <taxon>Phyllobacterium</taxon>
    </lineage>
</organism>
<reference evidence="2" key="1">
    <citation type="submission" date="2017-11" db="EMBL/GenBank/DDBJ databases">
        <authorList>
            <person name="Kuznetsova I."/>
            <person name="Sazanova A."/>
            <person name="Chirak E."/>
            <person name="Safronova V."/>
            <person name="Willems A."/>
        </authorList>
    </citation>
    <scope>NUCLEOTIDE SEQUENCE [LARGE SCALE GENOMIC DNA]</scope>
    <source>
        <strain evidence="2">STM 196</strain>
    </source>
</reference>
<dbReference type="InterPro" id="IPR011101">
    <property type="entry name" value="DUF5131"/>
</dbReference>
<sequence>MAMNSTIEWTDHTFNPWTGCTNISPGCDNCYAEAWSKRSGHVKWGNSPRKRTTESYWRAPVIWQSKATQFHAQNGRRQRVFCASLADVFDNQADPRWRSDLFTIIRETPSLDWQLLTKRPQNIGKMLPDDWGAAGYPNVWLGFTAEDQVRFEQRKRFLREIPAAIWFVSYEPAIGPLRIGGDDPKPDWLISGGESGHGARHMASQWARDIIADCKKFGIAAFHKQWGSYSNNPLIQELKMPLADVKVLDTFGKGGGLVDGQLVREFPIRRYSAEDAA</sequence>
<dbReference type="Proteomes" id="UP000241444">
    <property type="component" value="Unassembled WGS sequence"/>
</dbReference>
<evidence type="ECO:0000313" key="2">
    <source>
        <dbReference type="Proteomes" id="UP000241444"/>
    </source>
</evidence>
<comment type="caution">
    <text evidence="1">The sequence shown here is derived from an EMBL/GenBank/DDBJ whole genome shotgun (WGS) entry which is preliminary data.</text>
</comment>
<proteinExistence type="predicted"/>
<gene>
    <name evidence="1" type="ORF">CU102_23735</name>
</gene>
<dbReference type="Pfam" id="PF07505">
    <property type="entry name" value="DUF5131"/>
    <property type="match status" value="1"/>
</dbReference>
<dbReference type="OrthoDB" id="9787478at2"/>
<keyword evidence="2" id="KW-1185">Reference proteome</keyword>